<organism evidence="9 10">
    <name type="scientific">Virgibacillus halodenitrificans</name>
    <name type="common">Bacillus halodenitrificans</name>
    <dbReference type="NCBI Taxonomy" id="1482"/>
    <lineage>
        <taxon>Bacteria</taxon>
        <taxon>Bacillati</taxon>
        <taxon>Bacillota</taxon>
        <taxon>Bacilli</taxon>
        <taxon>Bacillales</taxon>
        <taxon>Bacillaceae</taxon>
        <taxon>Virgibacillus</taxon>
    </lineage>
</organism>
<evidence type="ECO:0000256" key="2">
    <source>
        <dbReference type="ARBA" id="ARBA00022448"/>
    </source>
</evidence>
<evidence type="ECO:0000313" key="10">
    <source>
        <dbReference type="Proteomes" id="UP000621631"/>
    </source>
</evidence>
<dbReference type="InterPro" id="IPR050901">
    <property type="entry name" value="BP-dep_ABC_trans_perm"/>
</dbReference>
<feature type="transmembrane region" description="Helical" evidence="7">
    <location>
        <begin position="102"/>
        <end position="123"/>
    </location>
</feature>
<evidence type="ECO:0000256" key="3">
    <source>
        <dbReference type="ARBA" id="ARBA00022475"/>
    </source>
</evidence>
<gene>
    <name evidence="9" type="ORF">IC602_01375</name>
</gene>
<keyword evidence="4 7" id="KW-0812">Transmembrane</keyword>
<evidence type="ECO:0000259" key="8">
    <source>
        <dbReference type="PROSITE" id="PS50928"/>
    </source>
</evidence>
<dbReference type="PANTHER" id="PTHR32243">
    <property type="entry name" value="MALTOSE TRANSPORT SYSTEM PERMEASE-RELATED"/>
    <property type="match status" value="1"/>
</dbReference>
<dbReference type="InterPro" id="IPR035906">
    <property type="entry name" value="MetI-like_sf"/>
</dbReference>
<accession>A0ABR7VH47</accession>
<name>A0ABR7VH47_VIRHA</name>
<dbReference type="PANTHER" id="PTHR32243:SF18">
    <property type="entry name" value="INNER MEMBRANE ABC TRANSPORTER PERMEASE PROTEIN YCJP"/>
    <property type="match status" value="1"/>
</dbReference>
<reference evidence="9 10" key="1">
    <citation type="submission" date="2020-09" db="EMBL/GenBank/DDBJ databases">
        <title>Draft Genome Sequences of Oil-Oxidizing Bacteria Halomonas titanicae, Marinobacter lutaoensis, and Virgibacillus halodenitrificans Isolated from Highly Saline Environments.</title>
        <authorList>
            <person name="Grouzdev D.S."/>
            <person name="Sokolova D.S."/>
            <person name="Semenova E.M."/>
            <person name="Borzenkov I.A."/>
            <person name="Bidzhieva S.K."/>
            <person name="Poltaraus A.B."/>
            <person name="Nazina T.N."/>
        </authorList>
    </citation>
    <scope>NUCLEOTIDE SEQUENCE [LARGE SCALE GENOMIC DNA]</scope>
    <source>
        <strain evidence="9 10">VKM B-3472D</strain>
    </source>
</reference>
<proteinExistence type="inferred from homology"/>
<dbReference type="SUPFAM" id="SSF161098">
    <property type="entry name" value="MetI-like"/>
    <property type="match status" value="1"/>
</dbReference>
<evidence type="ECO:0000256" key="7">
    <source>
        <dbReference type="RuleBase" id="RU363032"/>
    </source>
</evidence>
<comment type="similarity">
    <text evidence="7">Belongs to the binding-protein-dependent transport system permease family.</text>
</comment>
<evidence type="ECO:0000256" key="5">
    <source>
        <dbReference type="ARBA" id="ARBA00022989"/>
    </source>
</evidence>
<keyword evidence="2 7" id="KW-0813">Transport</keyword>
<keyword evidence="5 7" id="KW-1133">Transmembrane helix</keyword>
<evidence type="ECO:0000313" key="9">
    <source>
        <dbReference type="EMBL" id="MBD1221260.1"/>
    </source>
</evidence>
<dbReference type="Proteomes" id="UP000621631">
    <property type="component" value="Unassembled WGS sequence"/>
</dbReference>
<feature type="transmembrane region" description="Helical" evidence="7">
    <location>
        <begin position="235"/>
        <end position="259"/>
    </location>
</feature>
<keyword evidence="6 7" id="KW-0472">Membrane</keyword>
<comment type="caution">
    <text evidence="9">The sequence shown here is derived from an EMBL/GenBank/DDBJ whole genome shotgun (WGS) entry which is preliminary data.</text>
</comment>
<feature type="transmembrane region" description="Helical" evidence="7">
    <location>
        <begin position="135"/>
        <end position="154"/>
    </location>
</feature>
<dbReference type="CDD" id="cd06261">
    <property type="entry name" value="TM_PBP2"/>
    <property type="match status" value="1"/>
</dbReference>
<dbReference type="RefSeq" id="WP_172675314.1">
    <property type="nucleotide sequence ID" value="NZ_CP126077.1"/>
</dbReference>
<dbReference type="PROSITE" id="PS50928">
    <property type="entry name" value="ABC_TM1"/>
    <property type="match status" value="1"/>
</dbReference>
<sequence>MITKKFIQKALPYLVLSIIGIMFFIPLLWVIFASFDTHATLSIKLPEEFTLDNWKKILTDFEILRSFGIGVFLSLVSSIVLVFCSALAAYPLSRYHIKHKNSVILTILFMSGLPMTAIMVPVYQLFVFFNINDSLIATMLFMAASGLPYGIWLMKNFIDSVPITLEESAWIDGASVLTGLRKVVAPLMKPGIFTVLIFTFTNSWGNFFVPFILIQTREKLPASVTIFQFFGQHGMVFYGQLAAFSFVYTIPVIILYFVGQKYMSAGFSMGGASKG</sequence>
<dbReference type="EMBL" id="JACWEZ010000001">
    <property type="protein sequence ID" value="MBD1221260.1"/>
    <property type="molecule type" value="Genomic_DNA"/>
</dbReference>
<dbReference type="Gene3D" id="1.10.3720.10">
    <property type="entry name" value="MetI-like"/>
    <property type="match status" value="1"/>
</dbReference>
<evidence type="ECO:0000256" key="4">
    <source>
        <dbReference type="ARBA" id="ARBA00022692"/>
    </source>
</evidence>
<feature type="transmembrane region" description="Helical" evidence="7">
    <location>
        <begin position="67"/>
        <end position="90"/>
    </location>
</feature>
<keyword evidence="3" id="KW-1003">Cell membrane</keyword>
<dbReference type="InterPro" id="IPR000515">
    <property type="entry name" value="MetI-like"/>
</dbReference>
<evidence type="ECO:0000256" key="6">
    <source>
        <dbReference type="ARBA" id="ARBA00023136"/>
    </source>
</evidence>
<evidence type="ECO:0000256" key="1">
    <source>
        <dbReference type="ARBA" id="ARBA00004651"/>
    </source>
</evidence>
<protein>
    <submittedName>
        <fullName evidence="9">Carbohydrate ABC transporter permease</fullName>
    </submittedName>
</protein>
<comment type="subcellular location">
    <subcellularLocation>
        <location evidence="1 7">Cell membrane</location>
        <topology evidence="1 7">Multi-pass membrane protein</topology>
    </subcellularLocation>
</comment>
<feature type="transmembrane region" description="Helical" evidence="7">
    <location>
        <begin position="191"/>
        <end position="215"/>
    </location>
</feature>
<dbReference type="Pfam" id="PF00528">
    <property type="entry name" value="BPD_transp_1"/>
    <property type="match status" value="1"/>
</dbReference>
<keyword evidence="10" id="KW-1185">Reference proteome</keyword>
<feature type="domain" description="ABC transmembrane type-1" evidence="8">
    <location>
        <begin position="67"/>
        <end position="259"/>
    </location>
</feature>
<feature type="transmembrane region" description="Helical" evidence="7">
    <location>
        <begin position="12"/>
        <end position="32"/>
    </location>
</feature>